<evidence type="ECO:0000313" key="3">
    <source>
        <dbReference type="Proteomes" id="UP000296468"/>
    </source>
</evidence>
<dbReference type="AlphaFoldDB" id="A0A4P7PA95"/>
<gene>
    <name evidence="2" type="ORF">EPZ47_00925</name>
</gene>
<dbReference type="EMBL" id="CP035088">
    <property type="protein sequence ID" value="QBZ87328.1"/>
    <property type="molecule type" value="Genomic_DNA"/>
</dbReference>
<organism evidence="2 3">
    <name type="scientific">Pseudomonas viciae</name>
    <dbReference type="NCBI Taxonomy" id="2505979"/>
    <lineage>
        <taxon>Bacteria</taxon>
        <taxon>Pseudomonadati</taxon>
        <taxon>Pseudomonadota</taxon>
        <taxon>Gammaproteobacteria</taxon>
        <taxon>Pseudomonadales</taxon>
        <taxon>Pseudomonadaceae</taxon>
        <taxon>Pseudomonas</taxon>
    </lineage>
</organism>
<evidence type="ECO:0000256" key="1">
    <source>
        <dbReference type="SAM" id="MobiDB-lite"/>
    </source>
</evidence>
<evidence type="ECO:0000313" key="2">
    <source>
        <dbReference type="EMBL" id="QBZ87328.1"/>
    </source>
</evidence>
<dbReference type="RefSeq" id="WP_135843115.1">
    <property type="nucleotide sequence ID" value="NZ_CP035088.1"/>
</dbReference>
<accession>A0A4P7PA95</accession>
<reference evidence="2 3" key="1">
    <citation type="journal article" date="2019" name="Front. Microbiol.">
        <title>In silico and Genetic Analyses of Cyclic Lipopeptide Synthetic Gene Clusters in Pseudomonas sp. 11K1.</title>
        <authorList>
            <person name="Zhao H."/>
            <person name="Liu Y.P."/>
            <person name="Zhang L.Q."/>
        </authorList>
    </citation>
    <scope>NUCLEOTIDE SEQUENCE [LARGE SCALE GENOMIC DNA]</scope>
    <source>
        <strain evidence="2 3">11K1</strain>
    </source>
</reference>
<protein>
    <submittedName>
        <fullName evidence="2">RHS repeat-associated core domain-containing protein</fullName>
    </submittedName>
</protein>
<dbReference type="OrthoDB" id="6845590at2"/>
<dbReference type="NCBIfam" id="TIGR03696">
    <property type="entry name" value="Rhs_assc_core"/>
    <property type="match status" value="1"/>
</dbReference>
<proteinExistence type="predicted"/>
<dbReference type="Gene3D" id="2.180.10.10">
    <property type="entry name" value="RHS repeat-associated core"/>
    <property type="match status" value="1"/>
</dbReference>
<name>A0A4P7PA95_9PSED</name>
<dbReference type="InterPro" id="IPR022385">
    <property type="entry name" value="Rhs_assc_core"/>
</dbReference>
<sequence length="249" mass="26991">MIQSKPNDQANPSQQRTVLLAVDLKNSVLAELDAGNTNPIAYSPYGHQSAQLEVICQLGFNGERRETMPERYYLGNGYRVYNPRLMRFHSPDSMSPFGEGGLNAYMYCGGEPVLNLDPTGHFFLKVIAAAAVAAVVKKLDDVVAPTLGLTTSQLPIPPISQGIKELGDITKQLREWVANMPSQPSTGPTTTKGPLNLLSDKAGGYANRTSLPSNQPPPQNTGYSTRRDVTPSKPPPPRTTGTTDVRKNK</sequence>
<dbReference type="KEGG" id="pvk:EPZ47_00925"/>
<dbReference type="Proteomes" id="UP000296468">
    <property type="component" value="Chromosome"/>
</dbReference>
<dbReference type="SUPFAM" id="SSF56399">
    <property type="entry name" value="ADP-ribosylation"/>
    <property type="match status" value="1"/>
</dbReference>
<feature type="compositionally biased region" description="Polar residues" evidence="1">
    <location>
        <begin position="180"/>
        <end position="193"/>
    </location>
</feature>
<feature type="region of interest" description="Disordered" evidence="1">
    <location>
        <begin position="179"/>
        <end position="249"/>
    </location>
</feature>